<keyword evidence="4 5" id="KW-0472">Membrane</keyword>
<keyword evidence="2 5" id="KW-0812">Transmembrane</keyword>
<evidence type="ECO:0000313" key="7">
    <source>
        <dbReference type="Proteomes" id="UP000007812"/>
    </source>
</evidence>
<dbReference type="GeneID" id="10493240"/>
<dbReference type="Proteomes" id="UP000007812">
    <property type="component" value="Chromosome"/>
</dbReference>
<evidence type="ECO:0000256" key="3">
    <source>
        <dbReference type="ARBA" id="ARBA00022989"/>
    </source>
</evidence>
<dbReference type="OrthoDB" id="31170at2157"/>
<keyword evidence="3 5" id="KW-1133">Transmembrane helix</keyword>
<accession>F4G2V6</accession>
<evidence type="ECO:0000256" key="4">
    <source>
        <dbReference type="ARBA" id="ARBA00023136"/>
    </source>
</evidence>
<evidence type="ECO:0000256" key="2">
    <source>
        <dbReference type="ARBA" id="ARBA00022692"/>
    </source>
</evidence>
<sequence length="301" mass="34062">MSLISDVVSWYLYLFGLTFPIYLLFAKLGFTGFKRLTSYVESKTFLHELNPVTKFVILLLLTVVSSQSIWWVGAITGLITLSFFFFLRRLRLVALFSLMQLIGTSWGSAIYASPSVLNLIFGPDQKVLWVFPSYFSIFGVNRDLTEQALIYGFQISMRVWPMFLFSFIILMTTTVTEVIDALSELKAPLALTFALGVAILTIPRIFDVAETAYKIQVMRGEKRVIALFRSIVPTTVFLFRKAVVMGISAETRCFMATKRRTELQDLKFSARDKVALVISIVFASIDLYLVAIGLIPAVPFR</sequence>
<evidence type="ECO:0000256" key="1">
    <source>
        <dbReference type="ARBA" id="ARBA00004141"/>
    </source>
</evidence>
<dbReference type="eggNOG" id="arCOG02250">
    <property type="taxonomic scope" value="Archaea"/>
</dbReference>
<feature type="transmembrane region" description="Helical" evidence="5">
    <location>
        <begin position="159"/>
        <end position="182"/>
    </location>
</feature>
<name>F4G2V6_METCR</name>
<protein>
    <submittedName>
        <fullName evidence="6">Cobalt transport protein</fullName>
    </submittedName>
</protein>
<feature type="transmembrane region" description="Helical" evidence="5">
    <location>
        <begin position="226"/>
        <end position="249"/>
    </location>
</feature>
<dbReference type="GO" id="GO:0005886">
    <property type="term" value="C:plasma membrane"/>
    <property type="evidence" value="ECO:0007669"/>
    <property type="project" value="UniProtKB-ARBA"/>
</dbReference>
<comment type="subcellular location">
    <subcellularLocation>
        <location evidence="1">Membrane</location>
        <topology evidence="1">Multi-pass membrane protein</topology>
    </subcellularLocation>
</comment>
<dbReference type="HOGENOM" id="CLU_056469_2_0_2"/>
<proteinExistence type="predicted"/>
<dbReference type="EMBL" id="CP002656">
    <property type="protein sequence ID" value="AEB95154.1"/>
    <property type="molecule type" value="Genomic_DNA"/>
</dbReference>
<dbReference type="PATRIC" id="fig|1006006.8.peg.1042"/>
<dbReference type="STRING" id="1006006.Mcup_1049"/>
<dbReference type="Pfam" id="PF02361">
    <property type="entry name" value="CbiQ"/>
    <property type="match status" value="1"/>
</dbReference>
<dbReference type="PANTHER" id="PTHR33514:SF13">
    <property type="entry name" value="PROTEIN ABCI12, CHLOROPLASTIC"/>
    <property type="match status" value="1"/>
</dbReference>
<evidence type="ECO:0000256" key="5">
    <source>
        <dbReference type="SAM" id="Phobius"/>
    </source>
</evidence>
<dbReference type="RefSeq" id="WP_013737652.1">
    <property type="nucleotide sequence ID" value="NC_015435.1"/>
</dbReference>
<feature type="transmembrane region" description="Helical" evidence="5">
    <location>
        <begin position="92"/>
        <end position="112"/>
    </location>
</feature>
<keyword evidence="7" id="KW-1185">Reference proteome</keyword>
<dbReference type="InterPro" id="IPR003339">
    <property type="entry name" value="ABC/ECF_trnsptr_transmembrane"/>
</dbReference>
<evidence type="ECO:0000313" key="6">
    <source>
        <dbReference type="EMBL" id="AEB95154.1"/>
    </source>
</evidence>
<dbReference type="AlphaFoldDB" id="F4G2V6"/>
<gene>
    <name evidence="6" type="ordered locus">Mcup_1049</name>
</gene>
<organism evidence="6 7">
    <name type="scientific">Metallosphaera cuprina (strain Ar-4)</name>
    <dbReference type="NCBI Taxonomy" id="1006006"/>
    <lineage>
        <taxon>Archaea</taxon>
        <taxon>Thermoproteota</taxon>
        <taxon>Thermoprotei</taxon>
        <taxon>Sulfolobales</taxon>
        <taxon>Sulfolobaceae</taxon>
        <taxon>Metallosphaera</taxon>
    </lineage>
</organism>
<dbReference type="KEGG" id="mcn:Mcup_1049"/>
<feature type="transmembrane region" description="Helical" evidence="5">
    <location>
        <begin position="274"/>
        <end position="298"/>
    </location>
</feature>
<reference evidence="6 7" key="1">
    <citation type="journal article" date="2011" name="J. Bacteriol.">
        <title>Complete genome sequence of Metallosphaera cuprina, a metal sulfide-oxidizing archaeon from a hot spring.</title>
        <authorList>
            <person name="Liu L.J."/>
            <person name="You X.Y."/>
            <person name="Zheng H."/>
            <person name="Wang S."/>
            <person name="Jiang C.Y."/>
            <person name="Liu S.J."/>
        </authorList>
    </citation>
    <scope>NUCLEOTIDE SEQUENCE [LARGE SCALE GENOMIC DNA]</scope>
    <source>
        <strain evidence="6 7">Ar-4</strain>
    </source>
</reference>
<dbReference type="CDD" id="cd16914">
    <property type="entry name" value="EcfT"/>
    <property type="match status" value="1"/>
</dbReference>
<feature type="transmembrane region" description="Helical" evidence="5">
    <location>
        <begin position="189"/>
        <end position="206"/>
    </location>
</feature>
<dbReference type="PANTHER" id="PTHR33514">
    <property type="entry name" value="PROTEIN ABCI12, CHLOROPLASTIC"/>
    <property type="match status" value="1"/>
</dbReference>
<feature type="transmembrane region" description="Helical" evidence="5">
    <location>
        <begin position="12"/>
        <end position="33"/>
    </location>
</feature>
<feature type="transmembrane region" description="Helical" evidence="5">
    <location>
        <begin position="69"/>
        <end position="87"/>
    </location>
</feature>